<gene>
    <name evidence="1" type="ORF">MNBD_GAMMA20-2229</name>
</gene>
<evidence type="ECO:0000313" key="1">
    <source>
        <dbReference type="EMBL" id="VAW92816.1"/>
    </source>
</evidence>
<proteinExistence type="predicted"/>
<dbReference type="SUPFAM" id="SSF48452">
    <property type="entry name" value="TPR-like"/>
    <property type="match status" value="2"/>
</dbReference>
<protein>
    <submittedName>
        <fullName evidence="1">Uncharacterized protein</fullName>
    </submittedName>
</protein>
<dbReference type="AlphaFoldDB" id="A0A3B1AJH8"/>
<feature type="non-terminal residue" evidence="1">
    <location>
        <position position="550"/>
    </location>
</feature>
<dbReference type="InterPro" id="IPR011990">
    <property type="entry name" value="TPR-like_helical_dom_sf"/>
</dbReference>
<sequence length="550" mass="63555">MFSALKSTAGSLLPNLLLGTALLGAGLLLPAQSHADDEPRVVHDLYYGEALYQFYQQNYYSAAVHLLTARERELLQHHDAEAQLLLAGIYLSYGLHDDAERLFMILLDEKDSPEVHDRAWFYLGKIRYYKGLYEEANLALWQVGDHLDPALDEELQTLKANLLMAREKYTEAAESLTELADDGDENQAWFARFNLGVALVRAGQVKEGEGLLDKVGQLRSGDEYLKALRDRANLALGYRALKQDPERARSYLRRVRLNGPFSNKALLGMGWVAMEQQQYRQALLPWAELSQRARVDVAVFESLLAKGYAEERLQAYPQAMNSYREAIDIYQQELTALDTTRAAVSQGRLWDDLLKQVDGNEMGWFWEAELLPETPEARYLPTLMAGHGFHEAIKNLRDLNFLRGKLARWESDMPAYDHMLALRRQTFEDQLERLTPDETLARIEDIRASRDIYAQELQRIDEEYDALTLATEDEQKLIERLQGIEDRLGHLQDHRRIDRYREQYRFFTGLLEYDIRTTYAARRWTVQKALHSLDREFEATLTQQDSLQQA</sequence>
<dbReference type="Gene3D" id="1.25.40.10">
    <property type="entry name" value="Tetratricopeptide repeat domain"/>
    <property type="match status" value="3"/>
</dbReference>
<organism evidence="1">
    <name type="scientific">hydrothermal vent metagenome</name>
    <dbReference type="NCBI Taxonomy" id="652676"/>
    <lineage>
        <taxon>unclassified sequences</taxon>
        <taxon>metagenomes</taxon>
        <taxon>ecological metagenomes</taxon>
    </lineage>
</organism>
<dbReference type="Pfam" id="PF13432">
    <property type="entry name" value="TPR_16"/>
    <property type="match status" value="2"/>
</dbReference>
<dbReference type="EMBL" id="UOFU01000008">
    <property type="protein sequence ID" value="VAW92816.1"/>
    <property type="molecule type" value="Genomic_DNA"/>
</dbReference>
<accession>A0A3B1AJH8</accession>
<reference evidence="1" key="1">
    <citation type="submission" date="2018-06" db="EMBL/GenBank/DDBJ databases">
        <authorList>
            <person name="Zhirakovskaya E."/>
        </authorList>
    </citation>
    <scope>NUCLEOTIDE SEQUENCE</scope>
</reference>
<name>A0A3B1AJH8_9ZZZZ</name>